<reference evidence="2 3" key="1">
    <citation type="submission" date="2022-10" db="EMBL/GenBank/DDBJ databases">
        <title>Draft genome sequence of Streptomyces sp. YSPA8.</title>
        <authorList>
            <person name="Moriuchi R."/>
            <person name="Dohra H."/>
            <person name="Yamamura H."/>
            <person name="Kodani S."/>
        </authorList>
    </citation>
    <scope>NUCLEOTIDE SEQUENCE [LARGE SCALE GENOMIC DNA]</scope>
    <source>
        <strain evidence="2 3">YSPA8</strain>
    </source>
</reference>
<proteinExistence type="predicted"/>
<organism evidence="2 3">
    <name type="scientific">Streptomyces yaizuensis</name>
    <dbReference type="NCBI Taxonomy" id="2989713"/>
    <lineage>
        <taxon>Bacteria</taxon>
        <taxon>Bacillati</taxon>
        <taxon>Actinomycetota</taxon>
        <taxon>Actinomycetes</taxon>
        <taxon>Kitasatosporales</taxon>
        <taxon>Streptomycetaceae</taxon>
        <taxon>Streptomyces</taxon>
    </lineage>
</organism>
<feature type="coiled-coil region" evidence="1">
    <location>
        <begin position="1"/>
        <end position="44"/>
    </location>
</feature>
<sequence length="245" mass="27116">MDEALDTLEREMEQLRRAARTALAERSERDIQDACDQLRLAESAWYARIGQPAPATPALPPRGGKEEMRQTLRLIGAPAAPKVIRAVSLAFTGNDLPWSRLASVRRDEERRHATNTESASYICPALGADTFTPLRGLYALSEWPLEQRLRTPLSARADFLTMIMRIAAHEQSATASVRALLQRLADEIPGTTANESASITADLMQTAETELRTIAPDDQARRTAAAQVARRELNPFQQIFGAPRD</sequence>
<gene>
    <name evidence="2" type="ORF">SYYSPA8_27155</name>
</gene>
<name>A0ABQ5P655_9ACTN</name>
<evidence type="ECO:0000313" key="2">
    <source>
        <dbReference type="EMBL" id="GLF98050.1"/>
    </source>
</evidence>
<dbReference type="Proteomes" id="UP001291653">
    <property type="component" value="Unassembled WGS sequence"/>
</dbReference>
<evidence type="ECO:0000313" key="3">
    <source>
        <dbReference type="Proteomes" id="UP001291653"/>
    </source>
</evidence>
<keyword evidence="3" id="KW-1185">Reference proteome</keyword>
<protein>
    <submittedName>
        <fullName evidence="2">SNF7 family protein</fullName>
    </submittedName>
</protein>
<dbReference type="RefSeq" id="WP_323450039.1">
    <property type="nucleotide sequence ID" value="NZ_BSBI01000013.1"/>
</dbReference>
<keyword evidence="1" id="KW-0175">Coiled coil</keyword>
<accession>A0ABQ5P655</accession>
<evidence type="ECO:0000256" key="1">
    <source>
        <dbReference type="SAM" id="Coils"/>
    </source>
</evidence>
<dbReference type="EMBL" id="BSBI01000013">
    <property type="protein sequence ID" value="GLF98050.1"/>
    <property type="molecule type" value="Genomic_DNA"/>
</dbReference>
<comment type="caution">
    <text evidence="2">The sequence shown here is derived from an EMBL/GenBank/DDBJ whole genome shotgun (WGS) entry which is preliminary data.</text>
</comment>